<proteinExistence type="predicted"/>
<reference evidence="2" key="1">
    <citation type="submission" date="2016-11" db="EMBL/GenBank/DDBJ databases">
        <title>Proteomic and phylogenetic analysis of the outer membrane protein repertoire of gastric Helicobacter species.</title>
        <authorList>
            <person name="Joosten M."/>
        </authorList>
    </citation>
    <scope>NUCLEOTIDE SEQUENCE</scope>
    <source>
        <strain evidence="2">R1053</strain>
    </source>
</reference>
<evidence type="ECO:0000256" key="1">
    <source>
        <dbReference type="SAM" id="SignalP"/>
    </source>
</evidence>
<evidence type="ECO:0000313" key="2">
    <source>
        <dbReference type="EMBL" id="SFZ73105.1"/>
    </source>
</evidence>
<dbReference type="Pfam" id="PF01856">
    <property type="entry name" value="HP_OMP"/>
    <property type="match status" value="1"/>
</dbReference>
<gene>
    <name evidence="2" type="primary">omp758</name>
</gene>
<name>A0A1M4NJE8_9HELI</name>
<accession>A0A1M4NJE8</accession>
<protein>
    <submittedName>
        <fullName evidence="2">OMP758</fullName>
    </submittedName>
</protein>
<feature type="chain" id="PRO_5012115387" evidence="1">
    <location>
        <begin position="27"/>
        <end position="196"/>
    </location>
</feature>
<dbReference type="EMBL" id="LT633878">
    <property type="protein sequence ID" value="SFZ73105.1"/>
    <property type="molecule type" value="Genomic_DNA"/>
</dbReference>
<sequence>MAFGIKAKSLVLSALVAMGATQVAQAEEKNGFFLGLGYQQGKAGGGEYTKALSSGFPIYGLDVRVGGVGFVNKWFGGQAYGFFDWDNSNQVGPTSNDKWNIYNYGAAADAIVNIIPTEPFALGLVGGIQLAGDTWNYNGFSHTGFQFLFNVGGRMRIMEHSAIQAGVKFPMIPQKLNADMSSIRRYVWYVDYVFTF</sequence>
<dbReference type="InterPro" id="IPR002718">
    <property type="entry name" value="OMP_Helicobacter"/>
</dbReference>
<dbReference type="RefSeq" id="WP_104758010.1">
    <property type="nucleotide sequence ID" value="NZ_OANQ01000024.1"/>
</dbReference>
<keyword evidence="1" id="KW-0732">Signal</keyword>
<dbReference type="PRINTS" id="PR01776">
    <property type="entry name" value="HPOMPFAMILY"/>
</dbReference>
<dbReference type="AlphaFoldDB" id="A0A1M4NJE8"/>
<feature type="signal peptide" evidence="1">
    <location>
        <begin position="1"/>
        <end position="26"/>
    </location>
</feature>
<organism evidence="2">
    <name type="scientific">Helicobacter salomonis</name>
    <dbReference type="NCBI Taxonomy" id="56878"/>
    <lineage>
        <taxon>Bacteria</taxon>
        <taxon>Pseudomonadati</taxon>
        <taxon>Campylobacterota</taxon>
        <taxon>Epsilonproteobacteria</taxon>
        <taxon>Campylobacterales</taxon>
        <taxon>Helicobacteraceae</taxon>
        <taxon>Helicobacter</taxon>
    </lineage>
</organism>